<gene>
    <name evidence="1" type="ORF">M430DRAFT_209263</name>
</gene>
<dbReference type="RefSeq" id="XP_024722811.1">
    <property type="nucleotide sequence ID" value="XM_024864398.1"/>
</dbReference>
<organism evidence="1 2">
    <name type="scientific">Amorphotheca resinae ATCC 22711</name>
    <dbReference type="NCBI Taxonomy" id="857342"/>
    <lineage>
        <taxon>Eukaryota</taxon>
        <taxon>Fungi</taxon>
        <taxon>Dikarya</taxon>
        <taxon>Ascomycota</taxon>
        <taxon>Pezizomycotina</taxon>
        <taxon>Leotiomycetes</taxon>
        <taxon>Helotiales</taxon>
        <taxon>Amorphothecaceae</taxon>
        <taxon>Amorphotheca</taxon>
    </lineage>
</organism>
<dbReference type="Proteomes" id="UP000241818">
    <property type="component" value="Unassembled WGS sequence"/>
</dbReference>
<accession>A0A2T3B7C8</accession>
<name>A0A2T3B7C8_AMORE</name>
<evidence type="ECO:0000313" key="2">
    <source>
        <dbReference type="Proteomes" id="UP000241818"/>
    </source>
</evidence>
<evidence type="ECO:0000313" key="1">
    <source>
        <dbReference type="EMBL" id="PSS22765.1"/>
    </source>
</evidence>
<dbReference type="GeneID" id="36572479"/>
<dbReference type="InParanoid" id="A0A2T3B7C8"/>
<sequence>MFLLLNPRSPQYLFPVHMPTRLGAFAKSNQLADTLSVRSWNPPNINDSLGRKSRPRSGICDIMRIECRLPRQNIIVIFSLSVPDKTIFESKNTLFGRKLKSTSPPDIGASFTTYFNLLDDCLGAMDIIMAKARGPLSLARCYNKLAPRQS</sequence>
<dbReference type="AlphaFoldDB" id="A0A2T3B7C8"/>
<protein>
    <submittedName>
        <fullName evidence="1">Uncharacterized protein</fullName>
    </submittedName>
</protein>
<keyword evidence="2" id="KW-1185">Reference proteome</keyword>
<proteinExistence type="predicted"/>
<reference evidence="1 2" key="1">
    <citation type="journal article" date="2018" name="New Phytol.">
        <title>Comparative genomics and transcriptomics depict ericoid mycorrhizal fungi as versatile saprotrophs and plant mutualists.</title>
        <authorList>
            <person name="Martino E."/>
            <person name="Morin E."/>
            <person name="Grelet G.A."/>
            <person name="Kuo A."/>
            <person name="Kohler A."/>
            <person name="Daghino S."/>
            <person name="Barry K.W."/>
            <person name="Cichocki N."/>
            <person name="Clum A."/>
            <person name="Dockter R.B."/>
            <person name="Hainaut M."/>
            <person name="Kuo R.C."/>
            <person name="LaButti K."/>
            <person name="Lindahl B.D."/>
            <person name="Lindquist E.A."/>
            <person name="Lipzen A."/>
            <person name="Khouja H.R."/>
            <person name="Magnuson J."/>
            <person name="Murat C."/>
            <person name="Ohm R.A."/>
            <person name="Singer S.W."/>
            <person name="Spatafora J.W."/>
            <person name="Wang M."/>
            <person name="Veneault-Fourrey C."/>
            <person name="Henrissat B."/>
            <person name="Grigoriev I.V."/>
            <person name="Martin F.M."/>
            <person name="Perotto S."/>
        </authorList>
    </citation>
    <scope>NUCLEOTIDE SEQUENCE [LARGE SCALE GENOMIC DNA]</scope>
    <source>
        <strain evidence="1 2">ATCC 22711</strain>
    </source>
</reference>
<dbReference type="EMBL" id="KZ679008">
    <property type="protein sequence ID" value="PSS22765.1"/>
    <property type="molecule type" value="Genomic_DNA"/>
</dbReference>